<evidence type="ECO:0000256" key="1">
    <source>
        <dbReference type="PROSITE-ProRule" id="PRU01360"/>
    </source>
</evidence>
<keyword evidence="1" id="KW-0998">Cell outer membrane</keyword>
<keyword evidence="1" id="KW-1134">Transmembrane beta strand</keyword>
<name>A0A5B7U132_9FLAO</name>
<dbReference type="RefSeq" id="WP_138951848.1">
    <property type="nucleotide sequence ID" value="NZ_CP040749.1"/>
</dbReference>
<dbReference type="PROSITE" id="PS52016">
    <property type="entry name" value="TONB_DEPENDENT_REC_3"/>
    <property type="match status" value="1"/>
</dbReference>
<accession>A0A5B7U132</accession>
<protein>
    <recommendedName>
        <fullName evidence="3">TonB-dependent receptor plug domain-containing protein</fullName>
    </recommendedName>
</protein>
<dbReference type="Pfam" id="PF07715">
    <property type="entry name" value="Plug"/>
    <property type="match status" value="1"/>
</dbReference>
<gene>
    <name evidence="4" type="ORF">FF125_20275</name>
</gene>
<dbReference type="InterPro" id="IPR037066">
    <property type="entry name" value="Plug_dom_sf"/>
</dbReference>
<dbReference type="GO" id="GO:0009279">
    <property type="term" value="C:cell outer membrane"/>
    <property type="evidence" value="ECO:0007669"/>
    <property type="project" value="UniProtKB-SubCell"/>
</dbReference>
<organism evidence="4 5">
    <name type="scientific">Aureibaculum algae</name>
    <dbReference type="NCBI Taxonomy" id="2584122"/>
    <lineage>
        <taxon>Bacteria</taxon>
        <taxon>Pseudomonadati</taxon>
        <taxon>Bacteroidota</taxon>
        <taxon>Flavobacteriia</taxon>
        <taxon>Flavobacteriales</taxon>
        <taxon>Flavobacteriaceae</taxon>
        <taxon>Aureibaculum</taxon>
    </lineage>
</organism>
<comment type="similarity">
    <text evidence="1">Belongs to the TonB-dependent receptor family.</text>
</comment>
<comment type="subcellular location">
    <subcellularLocation>
        <location evidence="1">Cell outer membrane</location>
        <topology evidence="1">Multi-pass membrane protein</topology>
    </subcellularLocation>
</comment>
<dbReference type="OrthoDB" id="1119120at2"/>
<dbReference type="InterPro" id="IPR008969">
    <property type="entry name" value="CarboxyPept-like_regulatory"/>
</dbReference>
<dbReference type="KEGG" id="fbe:FF125_20275"/>
<keyword evidence="1" id="KW-0472">Membrane</keyword>
<dbReference type="Gene3D" id="2.170.130.10">
    <property type="entry name" value="TonB-dependent receptor, plug domain"/>
    <property type="match status" value="1"/>
</dbReference>
<keyword evidence="2" id="KW-0732">Signal</keyword>
<dbReference type="EMBL" id="CP040749">
    <property type="protein sequence ID" value="QCX40662.1"/>
    <property type="molecule type" value="Genomic_DNA"/>
</dbReference>
<evidence type="ECO:0000259" key="3">
    <source>
        <dbReference type="Pfam" id="PF07715"/>
    </source>
</evidence>
<evidence type="ECO:0000313" key="5">
    <source>
        <dbReference type="Proteomes" id="UP000306229"/>
    </source>
</evidence>
<dbReference type="Pfam" id="PF13715">
    <property type="entry name" value="CarbopepD_reg_2"/>
    <property type="match status" value="1"/>
</dbReference>
<proteinExistence type="inferred from homology"/>
<dbReference type="SUPFAM" id="SSF56935">
    <property type="entry name" value="Porins"/>
    <property type="match status" value="1"/>
</dbReference>
<keyword evidence="5" id="KW-1185">Reference proteome</keyword>
<feature type="chain" id="PRO_5023115978" description="TonB-dependent receptor plug domain-containing protein" evidence="2">
    <location>
        <begin position="25"/>
        <end position="227"/>
    </location>
</feature>
<evidence type="ECO:0000313" key="4">
    <source>
        <dbReference type="EMBL" id="QCX40662.1"/>
    </source>
</evidence>
<dbReference type="InterPro" id="IPR012910">
    <property type="entry name" value="Plug_dom"/>
</dbReference>
<feature type="signal peptide" evidence="2">
    <location>
        <begin position="1"/>
        <end position="24"/>
    </location>
</feature>
<dbReference type="Proteomes" id="UP000306229">
    <property type="component" value="Chromosome"/>
</dbReference>
<keyword evidence="1" id="KW-0812">Transmembrane</keyword>
<reference evidence="4 5" key="1">
    <citation type="submission" date="2019-05" db="EMBL/GenBank/DDBJ databases">
        <title>Algicella ahnfeltiae gen. nov., sp. nov., a novel marine bacterium of the family Flavobacteriaceae isolated from a red alga.</title>
        <authorList>
            <person name="Nedashkovskaya O.I."/>
            <person name="Kukhlevskiy A.D."/>
            <person name="Kim S.-G."/>
            <person name="Zhukova N.V."/>
            <person name="Mikhailov V.V."/>
        </authorList>
    </citation>
    <scope>NUCLEOTIDE SEQUENCE [LARGE SCALE GENOMIC DNA]</scope>
    <source>
        <strain evidence="4 5">10Alg115</strain>
    </source>
</reference>
<feature type="domain" description="TonB-dependent receptor plug" evidence="3">
    <location>
        <begin position="137"/>
        <end position="219"/>
    </location>
</feature>
<sequence length="227" mass="24734">MKTSKISNIAILMMIMLIIIPAFAQNKVVGGKVTTYKTIALKNAKVTVKKTKQVTYTDSLGNFKLECNVKDKLIITAKGFKSRTIKVKNIKDPLKIDIEIEGEESDLDLAFANGHMNSKELKEAKVFYNTVQPYSFGYNNIIDLLKGKFPGATISDAGVIIRGANTQSNSTSNYALIVLNGAISTIDAITMINIVEIKNIKILTGPAASRWGTGSSNGVVFVELLQK</sequence>
<keyword evidence="1" id="KW-0813">Transport</keyword>
<dbReference type="AlphaFoldDB" id="A0A5B7U132"/>
<dbReference type="SUPFAM" id="SSF49464">
    <property type="entry name" value="Carboxypeptidase regulatory domain-like"/>
    <property type="match status" value="1"/>
</dbReference>
<dbReference type="InterPro" id="IPR039426">
    <property type="entry name" value="TonB-dep_rcpt-like"/>
</dbReference>
<evidence type="ECO:0000256" key="2">
    <source>
        <dbReference type="SAM" id="SignalP"/>
    </source>
</evidence>
<dbReference type="Gene3D" id="2.60.40.1120">
    <property type="entry name" value="Carboxypeptidase-like, regulatory domain"/>
    <property type="match status" value="1"/>
</dbReference>